<feature type="compositionally biased region" description="Basic and acidic residues" evidence="1">
    <location>
        <begin position="42"/>
        <end position="57"/>
    </location>
</feature>
<evidence type="ECO:0000313" key="2">
    <source>
        <dbReference type="EMBL" id="EJK69840.1"/>
    </source>
</evidence>
<protein>
    <submittedName>
        <fullName evidence="2">Uncharacterized protein</fullName>
    </submittedName>
</protein>
<sequence length="480" mass="56171">MVGLLQLPYGPIVYAANSTPASDHAANFLSPQEPNTAARRIYGREEEKRKDRRAENQRKRRAKLKRESPDKAQAIQQKNTESHREKRKQEEEHKKLVAAVAEGEKEAADAKADRFVLCADGTVHDDSDDDDPAVPDPAFDLPVDDTNKHRDLTRGASIENVPAVSDFVKEAPTQPPWEFDREKPLKWLRFDEKGRVTVTNADKNTKSETRPTVKQLAKELRRLSWAVLRKENRWKAWKRRRRCRELSKIKTAVSVSLYDKDQIQRMLRCECGGCKYDACNKPYCPRKKLQRLRKVSNTRLAVTPHGEYYGERFFGYPNRPFPTDIPRDSKFYQKDPFRKEVYTYGQHLPRHECRLAPDRLQDMPIYNNDAPPLPGNKGLYWTCGYRLLTIPRWTGRISYTKTGSWGSPWVNEEIKKPIQQYIPNPLDWHTASRFNQKLGNRVLYVADPYRTQKMRMYSVARKKQRKFARHGPLRVFERFK</sequence>
<organism evidence="2 3">
    <name type="scientific">Thalassiosira oceanica</name>
    <name type="common">Marine diatom</name>
    <dbReference type="NCBI Taxonomy" id="159749"/>
    <lineage>
        <taxon>Eukaryota</taxon>
        <taxon>Sar</taxon>
        <taxon>Stramenopiles</taxon>
        <taxon>Ochrophyta</taxon>
        <taxon>Bacillariophyta</taxon>
        <taxon>Coscinodiscophyceae</taxon>
        <taxon>Thalassiosirophycidae</taxon>
        <taxon>Thalassiosirales</taxon>
        <taxon>Thalassiosiraceae</taxon>
        <taxon>Thalassiosira</taxon>
    </lineage>
</organism>
<accession>K0SWM7</accession>
<feature type="region of interest" description="Disordered" evidence="1">
    <location>
        <begin position="25"/>
        <end position="93"/>
    </location>
</feature>
<feature type="non-terminal residue" evidence="2">
    <location>
        <position position="480"/>
    </location>
</feature>
<gene>
    <name evidence="2" type="ORF">THAOC_08864</name>
</gene>
<keyword evidence="3" id="KW-1185">Reference proteome</keyword>
<evidence type="ECO:0000313" key="3">
    <source>
        <dbReference type="Proteomes" id="UP000266841"/>
    </source>
</evidence>
<dbReference type="Proteomes" id="UP000266841">
    <property type="component" value="Unassembled WGS sequence"/>
</dbReference>
<comment type="caution">
    <text evidence="2">The sequence shown here is derived from an EMBL/GenBank/DDBJ whole genome shotgun (WGS) entry which is preliminary data.</text>
</comment>
<dbReference type="AlphaFoldDB" id="K0SWM7"/>
<proteinExistence type="predicted"/>
<feature type="compositionally biased region" description="Basic and acidic residues" evidence="1">
    <location>
        <begin position="80"/>
        <end position="93"/>
    </location>
</feature>
<feature type="region of interest" description="Disordered" evidence="1">
    <location>
        <begin position="123"/>
        <end position="148"/>
    </location>
</feature>
<dbReference type="EMBL" id="AGNL01009482">
    <property type="protein sequence ID" value="EJK69840.1"/>
    <property type="molecule type" value="Genomic_DNA"/>
</dbReference>
<evidence type="ECO:0000256" key="1">
    <source>
        <dbReference type="SAM" id="MobiDB-lite"/>
    </source>
</evidence>
<name>K0SWM7_THAOC</name>
<reference evidence="2 3" key="1">
    <citation type="journal article" date="2012" name="Genome Biol.">
        <title>Genome and low-iron response of an oceanic diatom adapted to chronic iron limitation.</title>
        <authorList>
            <person name="Lommer M."/>
            <person name="Specht M."/>
            <person name="Roy A.S."/>
            <person name="Kraemer L."/>
            <person name="Andreson R."/>
            <person name="Gutowska M.A."/>
            <person name="Wolf J."/>
            <person name="Bergner S.V."/>
            <person name="Schilhabel M.B."/>
            <person name="Klostermeier U.C."/>
            <person name="Beiko R.G."/>
            <person name="Rosenstiel P."/>
            <person name="Hippler M."/>
            <person name="Laroche J."/>
        </authorList>
    </citation>
    <scope>NUCLEOTIDE SEQUENCE [LARGE SCALE GENOMIC DNA]</scope>
    <source>
        <strain evidence="2 3">CCMP1005</strain>
    </source>
</reference>